<protein>
    <submittedName>
        <fullName evidence="2">X-ray repair cross complementing 2</fullName>
    </submittedName>
</protein>
<dbReference type="GO" id="GO:0003677">
    <property type="term" value="F:DNA binding"/>
    <property type="evidence" value="ECO:0007669"/>
    <property type="project" value="InterPro"/>
</dbReference>
<dbReference type="InterPro" id="IPR013632">
    <property type="entry name" value="Rad51_C"/>
</dbReference>
<dbReference type="InParanoid" id="W5N4A8"/>
<dbReference type="GO" id="GO:0033063">
    <property type="term" value="C:Rad51B-Rad51C-Rad51D-XRCC2 complex"/>
    <property type="evidence" value="ECO:0000318"/>
    <property type="project" value="GO_Central"/>
</dbReference>
<dbReference type="GO" id="GO:0005813">
    <property type="term" value="C:centrosome"/>
    <property type="evidence" value="ECO:0000318"/>
    <property type="project" value="GO_Central"/>
</dbReference>
<dbReference type="PANTHER" id="PTHR46644:SF2">
    <property type="entry name" value="DNA REPAIR PROTEIN XRCC2"/>
    <property type="match status" value="1"/>
</dbReference>
<proteinExistence type="predicted"/>
<dbReference type="CDD" id="cd19490">
    <property type="entry name" value="XRCC2"/>
    <property type="match status" value="1"/>
</dbReference>
<dbReference type="CTD" id="7516"/>
<accession>W5N4A8</accession>
<dbReference type="InterPro" id="IPR030547">
    <property type="entry name" value="XRCC2"/>
</dbReference>
<dbReference type="GeneID" id="102682441"/>
<dbReference type="PROSITE" id="PS50162">
    <property type="entry name" value="RECA_2"/>
    <property type="match status" value="1"/>
</dbReference>
<dbReference type="GO" id="GO:0140664">
    <property type="term" value="F:ATP-dependent DNA damage sensor activity"/>
    <property type="evidence" value="ECO:0007669"/>
    <property type="project" value="InterPro"/>
</dbReference>
<dbReference type="GO" id="GO:0000724">
    <property type="term" value="P:double-strand break repair via homologous recombination"/>
    <property type="evidence" value="ECO:0000318"/>
    <property type="project" value="GO_Central"/>
</dbReference>
<name>W5N4A8_LEPOC</name>
<dbReference type="GO" id="GO:0042148">
    <property type="term" value="P:DNA strand invasion"/>
    <property type="evidence" value="ECO:0000318"/>
    <property type="project" value="GO_Central"/>
</dbReference>
<reference evidence="2" key="3">
    <citation type="submission" date="2025-09" db="UniProtKB">
        <authorList>
            <consortium name="Ensembl"/>
        </authorList>
    </citation>
    <scope>IDENTIFICATION</scope>
</reference>
<dbReference type="Gene3D" id="3.40.50.300">
    <property type="entry name" value="P-loop containing nucleotide triphosphate hydrolases"/>
    <property type="match status" value="1"/>
</dbReference>
<keyword evidence="3" id="KW-1185">Reference proteome</keyword>
<evidence type="ECO:0000313" key="2">
    <source>
        <dbReference type="Ensembl" id="ENSLOCP00000015467.1"/>
    </source>
</evidence>
<dbReference type="InterPro" id="IPR027417">
    <property type="entry name" value="P-loop_NTPase"/>
</dbReference>
<dbReference type="InterPro" id="IPR020588">
    <property type="entry name" value="RecA_ATP-bd"/>
</dbReference>
<dbReference type="GeneTree" id="ENSGT00390000020445"/>
<dbReference type="Pfam" id="PF08423">
    <property type="entry name" value="Rad51"/>
    <property type="match status" value="1"/>
</dbReference>
<sequence>MTHDVSSAESGAQLFARLEGRSSLKNIEPRIFPEEGAPVPGDVVEFYGTEGTGKTETIYHLVARCILPAENGGLEVEVMFVDTDYHFDMLRLVSILEHRLPQSPEETIRMCLRRLFVVHCTSTVHLLLTLHYVENMFCSRPALCLLVIDSISAFYWIDRSNGGESVTQQESNLGKCSAFLEKLLRDYRIVLFASTQAIMRSYSGEPSRAAGASSSWRRCPAADGDYSKPYLCKAWQRLVTHQLAFSKTDARRDSRAVFSIASSSAGTKSTSRCFFCVTEGGVQFF</sequence>
<dbReference type="Bgee" id="ENSLOCG00000012562">
    <property type="expression patterns" value="Expressed in ovary and 7 other cell types or tissues"/>
</dbReference>
<dbReference type="STRING" id="7918.ENSLOCP00000015467"/>
<dbReference type="Proteomes" id="UP000018468">
    <property type="component" value="Linkage group LG9"/>
</dbReference>
<evidence type="ECO:0000313" key="3">
    <source>
        <dbReference type="Proteomes" id="UP000018468"/>
    </source>
</evidence>
<dbReference type="OrthoDB" id="420422at2759"/>
<dbReference type="AlphaFoldDB" id="W5N4A8"/>
<dbReference type="SUPFAM" id="SSF52540">
    <property type="entry name" value="P-loop containing nucleoside triphosphate hydrolases"/>
    <property type="match status" value="1"/>
</dbReference>
<dbReference type="GO" id="GO:0005657">
    <property type="term" value="C:replication fork"/>
    <property type="evidence" value="ECO:0000318"/>
    <property type="project" value="GO_Central"/>
</dbReference>
<dbReference type="KEGG" id="loc:102682441"/>
<dbReference type="HOGENOM" id="CLU_059815_1_0_1"/>
<reference evidence="2" key="2">
    <citation type="submission" date="2025-08" db="UniProtKB">
        <authorList>
            <consortium name="Ensembl"/>
        </authorList>
    </citation>
    <scope>IDENTIFICATION</scope>
</reference>
<feature type="domain" description="RecA family profile 1" evidence="1">
    <location>
        <begin position="16"/>
        <end position="197"/>
    </location>
</feature>
<dbReference type="EMBL" id="AHAT01002498">
    <property type="status" value="NOT_ANNOTATED_CDS"/>
    <property type="molecule type" value="Genomic_DNA"/>
</dbReference>
<dbReference type="OMA" id="THRIFFS"/>
<dbReference type="GO" id="GO:0005524">
    <property type="term" value="F:ATP binding"/>
    <property type="evidence" value="ECO:0007669"/>
    <property type="project" value="InterPro"/>
</dbReference>
<dbReference type="PANTHER" id="PTHR46644">
    <property type="entry name" value="DNA REPAIR PROTEIN XRCC2"/>
    <property type="match status" value="1"/>
</dbReference>
<reference evidence="3" key="1">
    <citation type="submission" date="2011-12" db="EMBL/GenBank/DDBJ databases">
        <title>The Draft Genome of Lepisosteus oculatus.</title>
        <authorList>
            <consortium name="The Broad Institute Genome Assembly &amp; Analysis Group"/>
            <consortium name="Computational R&amp;D Group"/>
            <consortium name="and Sequencing Platform"/>
            <person name="Di Palma F."/>
            <person name="Alfoldi J."/>
            <person name="Johnson J."/>
            <person name="Berlin A."/>
            <person name="Gnerre S."/>
            <person name="Jaffe D."/>
            <person name="MacCallum I."/>
            <person name="Young S."/>
            <person name="Walker B.J."/>
            <person name="Lander E.S."/>
            <person name="Lindblad-Toh K."/>
        </authorList>
    </citation>
    <scope>NUCLEOTIDE SEQUENCE [LARGE SCALE GENOMIC DNA]</scope>
</reference>
<dbReference type="eggNOG" id="KOG2859">
    <property type="taxonomic scope" value="Eukaryota"/>
</dbReference>
<dbReference type="Ensembl" id="ENSLOCT00000015496.1">
    <property type="protein sequence ID" value="ENSLOCP00000015467.1"/>
    <property type="gene ID" value="ENSLOCG00000012562.1"/>
</dbReference>
<organism evidence="2 3">
    <name type="scientific">Lepisosteus oculatus</name>
    <name type="common">Spotted gar</name>
    <dbReference type="NCBI Taxonomy" id="7918"/>
    <lineage>
        <taxon>Eukaryota</taxon>
        <taxon>Metazoa</taxon>
        <taxon>Chordata</taxon>
        <taxon>Craniata</taxon>
        <taxon>Vertebrata</taxon>
        <taxon>Euteleostomi</taxon>
        <taxon>Actinopterygii</taxon>
        <taxon>Neopterygii</taxon>
        <taxon>Holostei</taxon>
        <taxon>Semionotiformes</taxon>
        <taxon>Lepisosteidae</taxon>
        <taxon>Lepisosteus</taxon>
    </lineage>
</organism>
<evidence type="ECO:0000259" key="1">
    <source>
        <dbReference type="PROSITE" id="PS50162"/>
    </source>
</evidence>